<dbReference type="InterPro" id="IPR000727">
    <property type="entry name" value="T_SNARE_dom"/>
</dbReference>
<dbReference type="EMBL" id="DS550521">
    <property type="protein sequence ID" value="EDR22877.1"/>
    <property type="molecule type" value="Genomic_DNA"/>
</dbReference>
<organism evidence="5">
    <name type="scientific">Entamoeba dispar (strain ATCC PRA-260 / SAW760)</name>
    <dbReference type="NCBI Taxonomy" id="370354"/>
    <lineage>
        <taxon>Eukaryota</taxon>
        <taxon>Amoebozoa</taxon>
        <taxon>Evosea</taxon>
        <taxon>Archamoebae</taxon>
        <taxon>Mastigamoebida</taxon>
        <taxon>Entamoebidae</taxon>
        <taxon>Entamoeba</taxon>
    </lineage>
</organism>
<feature type="transmembrane region" description="Helical" evidence="2">
    <location>
        <begin position="86"/>
        <end position="113"/>
    </location>
</feature>
<name>B0ERH7_ENTDS</name>
<accession>B0ERH7</accession>
<dbReference type="Gene3D" id="1.20.5.110">
    <property type="match status" value="1"/>
</dbReference>
<gene>
    <name evidence="4" type="ORF">EDI_303870</name>
</gene>
<keyword evidence="2" id="KW-0812">Transmembrane</keyword>
<reference evidence="5" key="1">
    <citation type="submission" date="2007-12" db="EMBL/GenBank/DDBJ databases">
        <title>Annotation of Entamoeba dispar SAW760.</title>
        <authorList>
            <person name="Lorenzi H."/>
            <person name="Inman J."/>
            <person name="Schobel S."/>
            <person name="Amedeo P."/>
            <person name="Caler E."/>
        </authorList>
    </citation>
    <scope>NUCLEOTIDE SEQUENCE [LARGE SCALE GENOMIC DNA]</scope>
    <source>
        <strain evidence="5">ATCC PRA-260 / SAW760</strain>
    </source>
</reference>
<protein>
    <recommendedName>
        <fullName evidence="3">t-SNARE coiled-coil homology domain-containing protein</fullName>
    </recommendedName>
</protein>
<dbReference type="Proteomes" id="UP000008076">
    <property type="component" value="Unassembled WGS sequence"/>
</dbReference>
<dbReference type="VEuPathDB" id="AmoebaDB:EDI_303870"/>
<feature type="region of interest" description="Disordered" evidence="1">
    <location>
        <begin position="1"/>
        <end position="24"/>
    </location>
</feature>
<dbReference type="KEGG" id="edi:EDI_303870"/>
<evidence type="ECO:0000313" key="5">
    <source>
        <dbReference type="Proteomes" id="UP000008076"/>
    </source>
</evidence>
<dbReference type="OMA" id="HQDANAM"/>
<keyword evidence="2" id="KW-1133">Transmembrane helix</keyword>
<evidence type="ECO:0000313" key="4">
    <source>
        <dbReference type="EMBL" id="EDR22877.1"/>
    </source>
</evidence>
<sequence>MSESEEFKQQSMTDKIAKEENENARELRDVAMVGKQIAQMENADIKKQNEQIDRAGQDANAMATDVSNTNAQLQEARAYSCASRKWLIIGIVVGILVVIVIIAIIAIILGVLLS</sequence>
<proteinExistence type="predicted"/>
<feature type="compositionally biased region" description="Basic and acidic residues" evidence="1">
    <location>
        <begin position="15"/>
        <end position="24"/>
    </location>
</feature>
<dbReference type="PROSITE" id="PS50192">
    <property type="entry name" value="T_SNARE"/>
    <property type="match status" value="1"/>
</dbReference>
<keyword evidence="2" id="KW-0472">Membrane</keyword>
<evidence type="ECO:0000259" key="3">
    <source>
        <dbReference type="PROSITE" id="PS50192"/>
    </source>
</evidence>
<dbReference type="RefSeq" id="XP_001740703.1">
    <property type="nucleotide sequence ID" value="XM_001740651.1"/>
</dbReference>
<dbReference type="GeneID" id="5885872"/>
<dbReference type="SUPFAM" id="SSF58038">
    <property type="entry name" value="SNARE fusion complex"/>
    <property type="match status" value="1"/>
</dbReference>
<keyword evidence="5" id="KW-1185">Reference proteome</keyword>
<dbReference type="AlphaFoldDB" id="B0ERH7"/>
<dbReference type="eggNOG" id="ENOG502RHTC">
    <property type="taxonomic scope" value="Eukaryota"/>
</dbReference>
<feature type="domain" description="T-SNARE coiled-coil homology" evidence="3">
    <location>
        <begin position="14"/>
        <end position="76"/>
    </location>
</feature>
<evidence type="ECO:0000256" key="1">
    <source>
        <dbReference type="SAM" id="MobiDB-lite"/>
    </source>
</evidence>
<dbReference type="OrthoDB" id="30225at2759"/>
<evidence type="ECO:0000256" key="2">
    <source>
        <dbReference type="SAM" id="Phobius"/>
    </source>
</evidence>